<evidence type="ECO:0000313" key="1">
    <source>
        <dbReference type="EMBL" id="KAI3801842.1"/>
    </source>
</evidence>
<evidence type="ECO:0000313" key="2">
    <source>
        <dbReference type="Proteomes" id="UP001056120"/>
    </source>
</evidence>
<reference evidence="1 2" key="2">
    <citation type="journal article" date="2022" name="Mol. Ecol. Resour.">
        <title>The genomes of chicory, endive, great burdock and yacon provide insights into Asteraceae paleo-polyploidization history and plant inulin production.</title>
        <authorList>
            <person name="Fan W."/>
            <person name="Wang S."/>
            <person name="Wang H."/>
            <person name="Wang A."/>
            <person name="Jiang F."/>
            <person name="Liu H."/>
            <person name="Zhao H."/>
            <person name="Xu D."/>
            <person name="Zhang Y."/>
        </authorList>
    </citation>
    <scope>NUCLEOTIDE SEQUENCE [LARGE SCALE GENOMIC DNA]</scope>
    <source>
        <strain evidence="2">cv. Yunnan</strain>
        <tissue evidence="1">Leaves</tissue>
    </source>
</reference>
<organism evidence="1 2">
    <name type="scientific">Smallanthus sonchifolius</name>
    <dbReference type="NCBI Taxonomy" id="185202"/>
    <lineage>
        <taxon>Eukaryota</taxon>
        <taxon>Viridiplantae</taxon>
        <taxon>Streptophyta</taxon>
        <taxon>Embryophyta</taxon>
        <taxon>Tracheophyta</taxon>
        <taxon>Spermatophyta</taxon>
        <taxon>Magnoliopsida</taxon>
        <taxon>eudicotyledons</taxon>
        <taxon>Gunneridae</taxon>
        <taxon>Pentapetalae</taxon>
        <taxon>asterids</taxon>
        <taxon>campanulids</taxon>
        <taxon>Asterales</taxon>
        <taxon>Asteraceae</taxon>
        <taxon>Asteroideae</taxon>
        <taxon>Heliantheae alliance</taxon>
        <taxon>Millerieae</taxon>
        <taxon>Smallanthus</taxon>
    </lineage>
</organism>
<reference evidence="2" key="1">
    <citation type="journal article" date="2022" name="Mol. Ecol. Resour.">
        <title>The genomes of chicory, endive, great burdock and yacon provide insights into Asteraceae palaeo-polyploidization history and plant inulin production.</title>
        <authorList>
            <person name="Fan W."/>
            <person name="Wang S."/>
            <person name="Wang H."/>
            <person name="Wang A."/>
            <person name="Jiang F."/>
            <person name="Liu H."/>
            <person name="Zhao H."/>
            <person name="Xu D."/>
            <person name="Zhang Y."/>
        </authorList>
    </citation>
    <scope>NUCLEOTIDE SEQUENCE [LARGE SCALE GENOMIC DNA]</scope>
    <source>
        <strain evidence="2">cv. Yunnan</strain>
    </source>
</reference>
<proteinExistence type="predicted"/>
<dbReference type="Proteomes" id="UP001056120">
    <property type="component" value="Linkage Group LG10"/>
</dbReference>
<accession>A0ACB9I240</accession>
<sequence length="166" mass="18704">MSNSVTTAIRESVLGMSIGKTKTTEKTDRATVEQPLDRLLGAEVPTPVGPQAPVKQDAKEEEITDEEFQDDFYVEQILIEKVELRLAGTKTKKERGINVKHLKQIPMADMEIVLSRRGIFSYNIFKIWKRSVMIVREHRLTILRVVSEAVDDTTGAAQVADHLKPC</sequence>
<keyword evidence="2" id="KW-1185">Reference proteome</keyword>
<protein>
    <submittedName>
        <fullName evidence="1">Uncharacterized protein</fullName>
    </submittedName>
</protein>
<gene>
    <name evidence="1" type="ORF">L1987_29959</name>
</gene>
<dbReference type="EMBL" id="CM042027">
    <property type="protein sequence ID" value="KAI3801842.1"/>
    <property type="molecule type" value="Genomic_DNA"/>
</dbReference>
<name>A0ACB9I240_9ASTR</name>
<comment type="caution">
    <text evidence="1">The sequence shown here is derived from an EMBL/GenBank/DDBJ whole genome shotgun (WGS) entry which is preliminary data.</text>
</comment>